<comment type="caution">
    <text evidence="4">The sequence shown here is derived from an EMBL/GenBank/DDBJ whole genome shotgun (WGS) entry which is preliminary data.</text>
</comment>
<dbReference type="InterPro" id="IPR051257">
    <property type="entry name" value="Diverse_CBS-Domain"/>
</dbReference>
<gene>
    <name evidence="4" type="ORF">HXA33_08655</name>
</gene>
<proteinExistence type="predicted"/>
<dbReference type="CDD" id="cd04643">
    <property type="entry name" value="CBS_pair_bac"/>
    <property type="match status" value="1"/>
</dbReference>
<dbReference type="PANTHER" id="PTHR43080:SF30">
    <property type="entry name" value="CYCLIC DI-AMP RECEPTOR B"/>
    <property type="match status" value="1"/>
</dbReference>
<keyword evidence="1 2" id="KW-0129">CBS domain</keyword>
<evidence type="ECO:0000259" key="3">
    <source>
        <dbReference type="PROSITE" id="PS51371"/>
    </source>
</evidence>
<keyword evidence="5" id="KW-1185">Reference proteome</keyword>
<dbReference type="SUPFAM" id="SSF54631">
    <property type="entry name" value="CBS-domain pair"/>
    <property type="match status" value="1"/>
</dbReference>
<dbReference type="AlphaFoldDB" id="A0A9Q4B253"/>
<evidence type="ECO:0000256" key="1">
    <source>
        <dbReference type="ARBA" id="ARBA00023122"/>
    </source>
</evidence>
<dbReference type="Proteomes" id="UP001057753">
    <property type="component" value="Unassembled WGS sequence"/>
</dbReference>
<dbReference type="PANTHER" id="PTHR43080">
    <property type="entry name" value="CBS DOMAIN-CONTAINING PROTEIN CBSX3, MITOCHONDRIAL"/>
    <property type="match status" value="1"/>
</dbReference>
<feature type="domain" description="CBS" evidence="3">
    <location>
        <begin position="19"/>
        <end position="79"/>
    </location>
</feature>
<sequence>MQNLEENDVLNYAITSFLISAEQVAHTQPENSLEHALLVLVKSGYTAVPVLDDSFKLKGIISKAQILDSILGIERIEPEKLNNWKVEEIMTQDIACVQRDDPFEKVMSLSINHPFICVEDSTGAFSGIIPRSKILAFLNGYFHEQRKQDRS</sequence>
<evidence type="ECO:0000313" key="5">
    <source>
        <dbReference type="Proteomes" id="UP001057753"/>
    </source>
</evidence>
<dbReference type="NCBIfam" id="NF041630">
    <property type="entry name" value="CBS_CbpB"/>
    <property type="match status" value="1"/>
</dbReference>
<dbReference type="InterPro" id="IPR046342">
    <property type="entry name" value="CBS_dom_sf"/>
</dbReference>
<organism evidence="4 5">
    <name type="scientific">Salipaludibacillus agaradhaerens</name>
    <name type="common">Bacillus agaradhaerens</name>
    <dbReference type="NCBI Taxonomy" id="76935"/>
    <lineage>
        <taxon>Bacteria</taxon>
        <taxon>Bacillati</taxon>
        <taxon>Bacillota</taxon>
        <taxon>Bacilli</taxon>
        <taxon>Bacillales</taxon>
        <taxon>Bacillaceae</taxon>
    </lineage>
</organism>
<dbReference type="OrthoDB" id="2375431at2"/>
<reference evidence="4" key="1">
    <citation type="submission" date="2020-06" db="EMBL/GenBank/DDBJ databases">
        <title>Insight into the genomes of haloalkaliphilic bacilli from Kenyan soda lakes.</title>
        <authorList>
            <person name="Mwirichia R."/>
            <person name="Villamizar G.C."/>
            <person name="Poehlein A."/>
            <person name="Mugweru J."/>
            <person name="Kipnyargis A."/>
            <person name="Kiplimo D."/>
            <person name="Orwa P."/>
            <person name="Daniel R."/>
        </authorList>
    </citation>
    <scope>NUCLEOTIDE SEQUENCE</scope>
    <source>
        <strain evidence="4">B1096_S55</strain>
    </source>
</reference>
<dbReference type="RefSeq" id="WP_078576965.1">
    <property type="nucleotide sequence ID" value="NZ_JABXYM010000001.1"/>
</dbReference>
<accession>A0A9Q4B253</accession>
<dbReference type="Gene3D" id="3.10.580.10">
    <property type="entry name" value="CBS-domain"/>
    <property type="match status" value="1"/>
</dbReference>
<dbReference type="InterPro" id="IPR000644">
    <property type="entry name" value="CBS_dom"/>
</dbReference>
<dbReference type="SMART" id="SM00116">
    <property type="entry name" value="CBS"/>
    <property type="match status" value="2"/>
</dbReference>
<evidence type="ECO:0000313" key="4">
    <source>
        <dbReference type="EMBL" id="MCR6096625.1"/>
    </source>
</evidence>
<dbReference type="PROSITE" id="PS51371">
    <property type="entry name" value="CBS"/>
    <property type="match status" value="1"/>
</dbReference>
<dbReference type="EMBL" id="JABXYM010000001">
    <property type="protein sequence ID" value="MCR6096625.1"/>
    <property type="molecule type" value="Genomic_DNA"/>
</dbReference>
<evidence type="ECO:0000256" key="2">
    <source>
        <dbReference type="PROSITE-ProRule" id="PRU00703"/>
    </source>
</evidence>
<name>A0A9Q4B253_SALAG</name>
<dbReference type="Pfam" id="PF00571">
    <property type="entry name" value="CBS"/>
    <property type="match status" value="2"/>
</dbReference>
<dbReference type="InterPro" id="IPR048125">
    <property type="entry name" value="CBS_CbpB"/>
</dbReference>
<protein>
    <submittedName>
        <fullName evidence="4">CBS domain-containing protein</fullName>
    </submittedName>
</protein>